<evidence type="ECO:0000313" key="1">
    <source>
        <dbReference type="EMBL" id="MCO6410961.1"/>
    </source>
</evidence>
<sequence>MNRIVPFTLALFLALSALTHSFGGGYIFSELQSTIDLVECNSNVAAAMRGSDTVPLSEDTESKKSVHCQMHYAIFAELVAPLITSETREHAAFWKTAFLSNVGYVVPRPPNAHG</sequence>
<reference evidence="1 2" key="1">
    <citation type="submission" date="2020-01" db="EMBL/GenBank/DDBJ databases">
        <title>Genomes of bacteria type strains.</title>
        <authorList>
            <person name="Chen J."/>
            <person name="Zhu S."/>
            <person name="Yang J."/>
        </authorList>
    </citation>
    <scope>NUCLEOTIDE SEQUENCE [LARGE SCALE GENOMIC DNA]</scope>
    <source>
        <strain evidence="1 2">DSM 16655</strain>
    </source>
</reference>
<name>A0ABT1D069_9HYPH</name>
<organism evidence="1 2">
    <name type="scientific">Hoeflea alexandrii</name>
    <dbReference type="NCBI Taxonomy" id="288436"/>
    <lineage>
        <taxon>Bacteria</taxon>
        <taxon>Pseudomonadati</taxon>
        <taxon>Pseudomonadota</taxon>
        <taxon>Alphaproteobacteria</taxon>
        <taxon>Hyphomicrobiales</taxon>
        <taxon>Rhizobiaceae</taxon>
        <taxon>Hoeflea</taxon>
    </lineage>
</organism>
<keyword evidence="2" id="KW-1185">Reference proteome</keyword>
<evidence type="ECO:0000313" key="2">
    <source>
        <dbReference type="Proteomes" id="UP001320715"/>
    </source>
</evidence>
<dbReference type="Proteomes" id="UP001320715">
    <property type="component" value="Unassembled WGS sequence"/>
</dbReference>
<comment type="caution">
    <text evidence="1">The sequence shown here is derived from an EMBL/GenBank/DDBJ whole genome shotgun (WGS) entry which is preliminary data.</text>
</comment>
<accession>A0ABT1D069</accession>
<protein>
    <submittedName>
        <fullName evidence="1">Uncharacterized protein</fullName>
    </submittedName>
</protein>
<dbReference type="RefSeq" id="WP_252917593.1">
    <property type="nucleotide sequence ID" value="NZ_JAAAML010000005.1"/>
</dbReference>
<proteinExistence type="predicted"/>
<dbReference type="EMBL" id="JAAAML010000005">
    <property type="protein sequence ID" value="MCO6410961.1"/>
    <property type="molecule type" value="Genomic_DNA"/>
</dbReference>
<gene>
    <name evidence="1" type="ORF">GTW23_22485</name>
</gene>